<name>A0A285VU49_9GAMM</name>
<feature type="domain" description="Putative metallopeptidase" evidence="1">
    <location>
        <begin position="60"/>
        <end position="152"/>
    </location>
</feature>
<evidence type="ECO:0000313" key="3">
    <source>
        <dbReference type="Proteomes" id="UP000219023"/>
    </source>
</evidence>
<accession>A0A285VU49</accession>
<gene>
    <name evidence="2" type="ORF">SAMN05421509_11036</name>
</gene>
<reference evidence="2 3" key="1">
    <citation type="submission" date="2017-08" db="EMBL/GenBank/DDBJ databases">
        <authorList>
            <person name="de Groot N.N."/>
        </authorList>
    </citation>
    <scope>NUCLEOTIDE SEQUENCE [LARGE SCALE GENOMIC DNA]</scope>
    <source>
        <strain evidence="2 3">USBA 855</strain>
    </source>
</reference>
<evidence type="ECO:0000259" key="1">
    <source>
        <dbReference type="Pfam" id="PF13203"/>
    </source>
</evidence>
<dbReference type="Pfam" id="PF13203">
    <property type="entry name" value="DUF2201_N"/>
    <property type="match status" value="1"/>
</dbReference>
<protein>
    <submittedName>
        <fullName evidence="2">Metallopeptidase domain-containing protein</fullName>
    </submittedName>
</protein>
<dbReference type="RefSeq" id="WP_097023893.1">
    <property type="nucleotide sequence ID" value="NZ_OBQJ01000010.1"/>
</dbReference>
<evidence type="ECO:0000313" key="2">
    <source>
        <dbReference type="EMBL" id="SOC57610.1"/>
    </source>
</evidence>
<sequence length="235" mass="26651">MSKGVVTQLASYIARKKVNTEDSQAQALKDEQLALWVADCAHWRDSCPLNADIADSLTLVPVIDDRVATATTDGRSIYFDARFSAALETEHRRYLQAHLVWHCALGYLLPPSSSSNMWHLAWDHEINSLLLQQGYMLPTSAVLFFAKVTRPAHEVHDWLLTHPALEQEATTDRLHEECVVPLPSSQARLDPDFMPTPPDSMLVEGWQSHTRMLVNDYRWTHHLPAPIATRLKHLC</sequence>
<dbReference type="InterPro" id="IPR025154">
    <property type="entry name" value="Put_metallopeptidase_dom"/>
</dbReference>
<dbReference type="OrthoDB" id="9761650at2"/>
<proteinExistence type="predicted"/>
<organism evidence="2 3">
    <name type="scientific">Chromohalobacter canadensis</name>
    <dbReference type="NCBI Taxonomy" id="141389"/>
    <lineage>
        <taxon>Bacteria</taxon>
        <taxon>Pseudomonadati</taxon>
        <taxon>Pseudomonadota</taxon>
        <taxon>Gammaproteobacteria</taxon>
        <taxon>Oceanospirillales</taxon>
        <taxon>Halomonadaceae</taxon>
        <taxon>Chromohalobacter</taxon>
    </lineage>
</organism>
<dbReference type="AlphaFoldDB" id="A0A285VU49"/>
<dbReference type="EMBL" id="OBQJ01000010">
    <property type="protein sequence ID" value="SOC57610.1"/>
    <property type="molecule type" value="Genomic_DNA"/>
</dbReference>
<dbReference type="Proteomes" id="UP000219023">
    <property type="component" value="Unassembled WGS sequence"/>
</dbReference>